<evidence type="ECO:0000313" key="7">
    <source>
        <dbReference type="Proteomes" id="UP000663855"/>
    </source>
</evidence>
<dbReference type="Gene3D" id="3.30.420.10">
    <property type="entry name" value="Ribonuclease H-like superfamily/Ribonuclease H"/>
    <property type="match status" value="1"/>
</dbReference>
<dbReference type="EMBL" id="CAJOBG010006874">
    <property type="protein sequence ID" value="CAF4200119.1"/>
    <property type="molecule type" value="Genomic_DNA"/>
</dbReference>
<dbReference type="AlphaFoldDB" id="A0A815UMM1"/>
<dbReference type="Gene3D" id="1.10.340.70">
    <property type="match status" value="1"/>
</dbReference>
<dbReference type="SUPFAM" id="SSF53098">
    <property type="entry name" value="Ribonuclease H-like"/>
    <property type="match status" value="1"/>
</dbReference>
<dbReference type="EMBL" id="CAJNOV010013332">
    <property type="protein sequence ID" value="CAF1518122.1"/>
    <property type="molecule type" value="Genomic_DNA"/>
</dbReference>
<dbReference type="PROSITE" id="PS50994">
    <property type="entry name" value="INTEGRASE"/>
    <property type="match status" value="1"/>
</dbReference>
<dbReference type="Proteomes" id="UP000663842">
    <property type="component" value="Unassembled WGS sequence"/>
</dbReference>
<dbReference type="InterPro" id="IPR050951">
    <property type="entry name" value="Retrovirus_Pol_polyprotein"/>
</dbReference>
<dbReference type="Proteomes" id="UP000663834">
    <property type="component" value="Unassembled WGS sequence"/>
</dbReference>
<dbReference type="InterPro" id="IPR036397">
    <property type="entry name" value="RNaseH_sf"/>
</dbReference>
<keyword evidence="8" id="KW-1185">Reference proteome</keyword>
<evidence type="ECO:0000313" key="3">
    <source>
        <dbReference type="EMBL" id="CAF1518122.1"/>
    </source>
</evidence>
<evidence type="ECO:0000313" key="2">
    <source>
        <dbReference type="EMBL" id="CAF1499360.1"/>
    </source>
</evidence>
<reference evidence="3" key="1">
    <citation type="submission" date="2021-02" db="EMBL/GenBank/DDBJ databases">
        <authorList>
            <person name="Nowell W R."/>
        </authorList>
    </citation>
    <scope>NUCLEOTIDE SEQUENCE</scope>
</reference>
<dbReference type="Proteomes" id="UP000681967">
    <property type="component" value="Unassembled WGS sequence"/>
</dbReference>
<evidence type="ECO:0000313" key="8">
    <source>
        <dbReference type="Proteomes" id="UP000663866"/>
    </source>
</evidence>
<dbReference type="GO" id="GO:0003676">
    <property type="term" value="F:nucleic acid binding"/>
    <property type="evidence" value="ECO:0007669"/>
    <property type="project" value="InterPro"/>
</dbReference>
<evidence type="ECO:0000313" key="5">
    <source>
        <dbReference type="EMBL" id="CAF4155989.1"/>
    </source>
</evidence>
<dbReference type="EMBL" id="CAJOBF010004878">
    <property type="protein sequence ID" value="CAF4155989.1"/>
    <property type="molecule type" value="Genomic_DNA"/>
</dbReference>
<dbReference type="InterPro" id="IPR041588">
    <property type="entry name" value="Integrase_H2C2"/>
</dbReference>
<sequence>MLQTAILKWAHDHSIAGYAGRIKTLYRLSSWVYWPFMHKDVFNYVQSCLSCQKSKHSNAPAANPMQLHTISQTWHTIGIDIMGLFLPNSRQKRILLVIVDYFTRWVELFALRQTTATHIANILINEIICRYGVPLYILSDNGPQFISHLYIEICANMGINLKFTINYHSQTNMFERVNRTLKAQIDIYAQRRPGL</sequence>
<evidence type="ECO:0000259" key="1">
    <source>
        <dbReference type="PROSITE" id="PS50994"/>
    </source>
</evidence>
<dbReference type="EMBL" id="CAJNOW010006879">
    <property type="protein sequence ID" value="CAF1499360.1"/>
    <property type="molecule type" value="Genomic_DNA"/>
</dbReference>
<proteinExistence type="predicted"/>
<protein>
    <recommendedName>
        <fullName evidence="1">Integrase catalytic domain-containing protein</fullName>
    </recommendedName>
</protein>
<dbReference type="OrthoDB" id="10062030at2759"/>
<gene>
    <name evidence="4" type="ORF">BYL167_LOCUS15863</name>
    <name evidence="3" type="ORF">CJN711_LOCUS28229</name>
    <name evidence="2" type="ORF">KQP761_LOCUS14544</name>
    <name evidence="6" type="ORF">OVN521_LOCUS26347</name>
    <name evidence="5" type="ORF">UXM345_LOCUS25405</name>
</gene>
<dbReference type="Pfam" id="PF00665">
    <property type="entry name" value="rve"/>
    <property type="match status" value="1"/>
</dbReference>
<evidence type="ECO:0000313" key="4">
    <source>
        <dbReference type="EMBL" id="CAF4040685.1"/>
    </source>
</evidence>
<accession>A0A815UMM1</accession>
<dbReference type="PANTHER" id="PTHR37984">
    <property type="entry name" value="PROTEIN CBG26694"/>
    <property type="match status" value="1"/>
</dbReference>
<dbReference type="Pfam" id="PF17921">
    <property type="entry name" value="Integrase_H2C2"/>
    <property type="match status" value="1"/>
</dbReference>
<name>A0A815UMM1_9BILA</name>
<dbReference type="Proteomes" id="UP000663866">
    <property type="component" value="Unassembled WGS sequence"/>
</dbReference>
<dbReference type="Proteomes" id="UP000663855">
    <property type="component" value="Unassembled WGS sequence"/>
</dbReference>
<dbReference type="InterPro" id="IPR012337">
    <property type="entry name" value="RNaseH-like_sf"/>
</dbReference>
<dbReference type="PANTHER" id="PTHR37984:SF5">
    <property type="entry name" value="PROTEIN NYNRIN-LIKE"/>
    <property type="match status" value="1"/>
</dbReference>
<comment type="caution">
    <text evidence="3">The sequence shown here is derived from an EMBL/GenBank/DDBJ whole genome shotgun (WGS) entry which is preliminary data.</text>
</comment>
<dbReference type="GO" id="GO:0015074">
    <property type="term" value="P:DNA integration"/>
    <property type="evidence" value="ECO:0007669"/>
    <property type="project" value="InterPro"/>
</dbReference>
<feature type="domain" description="Integrase catalytic" evidence="1">
    <location>
        <begin position="60"/>
        <end position="195"/>
    </location>
</feature>
<organism evidence="3 7">
    <name type="scientific">Rotaria magnacalcarata</name>
    <dbReference type="NCBI Taxonomy" id="392030"/>
    <lineage>
        <taxon>Eukaryota</taxon>
        <taxon>Metazoa</taxon>
        <taxon>Spiralia</taxon>
        <taxon>Gnathifera</taxon>
        <taxon>Rotifera</taxon>
        <taxon>Eurotatoria</taxon>
        <taxon>Bdelloidea</taxon>
        <taxon>Philodinida</taxon>
        <taxon>Philodinidae</taxon>
        <taxon>Rotaria</taxon>
    </lineage>
</organism>
<evidence type="ECO:0000313" key="6">
    <source>
        <dbReference type="EMBL" id="CAF4200119.1"/>
    </source>
</evidence>
<dbReference type="InterPro" id="IPR001584">
    <property type="entry name" value="Integrase_cat-core"/>
</dbReference>
<dbReference type="EMBL" id="CAJOBH010005956">
    <property type="protein sequence ID" value="CAF4040685.1"/>
    <property type="molecule type" value="Genomic_DNA"/>
</dbReference>